<proteinExistence type="predicted"/>
<feature type="region of interest" description="Disordered" evidence="1">
    <location>
        <begin position="314"/>
        <end position="692"/>
    </location>
</feature>
<feature type="compositionally biased region" description="Basic and acidic residues" evidence="1">
    <location>
        <begin position="7"/>
        <end position="27"/>
    </location>
</feature>
<feature type="compositionally biased region" description="Basic and acidic residues" evidence="1">
    <location>
        <begin position="133"/>
        <end position="145"/>
    </location>
</feature>
<protein>
    <submittedName>
        <fullName evidence="2">Uncharacterized protein</fullName>
    </submittedName>
</protein>
<comment type="caution">
    <text evidence="2">The sequence shown here is derived from an EMBL/GenBank/DDBJ whole genome shotgun (WGS) entry which is preliminary data.</text>
</comment>
<keyword evidence="3" id="KW-1185">Reference proteome</keyword>
<sequence>MGSSKPSPDRQKSAQDDIEFDCPKFSDLRSSVPSRSRQSSQDSHYWMNEFLAQDVASPTFQGNGSSARGTPEQHQPLAFRSREPSLTIKKKGTGFHDDKLARSQRRSRQMPLSRGLRMSSPKAVRRFASQKEQSYDYNRRREKRGDIHPVEHRIDLSSRAKQALVPVSKLTFQTSKPITAKENDNEKSDERTSTRDESQLPQAQARRFSAKDFESFVWPLMKPKIVELGEKEVQAQIKTLLDQEVASLRSLTRTPRLKANSTPEEYELYVRFLRERLAQSPSVVAKSEAVMSMVMNLLPGLKASLSGLITETAVGETESEDHVEQEPQDEREADEEQNEPVEQEEPIEQELTEQDEPIQEEDHAEQGEPMDLETHVEQDRSERQESHVGREEDGEQEESEDSEAITVSDDDGSLYQDDPFDIDEEDSVVPSIEPHTPIVTPRVMGKLRSYEKIFSKTLKSSKPKENSRGTSSLHDHSATNTPSRRTGKLPRTPDNLTVQRQTSKLENARAKEGELDKAAAKRRASEMTPTPVRSASKRLRLDWQSQSRVPGGRSAEPSMEGQSLEPILDGQTTESVLDKQSPKPMQSPASSCSDFPTLEELFSSSQNKRLSPNLTSAPASSPVKEPEVHRSNTKPPVPRFSKEPGLFVTPSPVSASANKPFTFKRSASRNVRRTTPSQRESMQPSRFRETTADFEALDHQEKLLLLFKMSRRNKRG</sequence>
<feature type="compositionally biased region" description="Polar residues" evidence="1">
    <location>
        <begin position="602"/>
        <end position="619"/>
    </location>
</feature>
<feature type="compositionally biased region" description="Acidic residues" evidence="1">
    <location>
        <begin position="331"/>
        <end position="359"/>
    </location>
</feature>
<feature type="compositionally biased region" description="Polar residues" evidence="1">
    <location>
        <begin position="673"/>
        <end position="684"/>
    </location>
</feature>
<feature type="region of interest" description="Disordered" evidence="1">
    <location>
        <begin position="175"/>
        <end position="206"/>
    </location>
</feature>
<feature type="compositionally biased region" description="Basic and acidic residues" evidence="1">
    <location>
        <begin position="179"/>
        <end position="198"/>
    </location>
</feature>
<reference evidence="2" key="1">
    <citation type="submission" date="2022-09" db="EMBL/GenBank/DDBJ databases">
        <title>Fusarium specimens isolated from Avocado Roots.</title>
        <authorList>
            <person name="Stajich J."/>
            <person name="Roper C."/>
            <person name="Heimlech-Rivalta G."/>
        </authorList>
    </citation>
    <scope>NUCLEOTIDE SEQUENCE</scope>
    <source>
        <strain evidence="2">CF00095</strain>
    </source>
</reference>
<feature type="compositionally biased region" description="Low complexity" evidence="1">
    <location>
        <begin position="29"/>
        <end position="43"/>
    </location>
</feature>
<evidence type="ECO:0000313" key="2">
    <source>
        <dbReference type="EMBL" id="KAJ4113214.1"/>
    </source>
</evidence>
<feature type="compositionally biased region" description="Basic and acidic residues" evidence="1">
    <location>
        <begin position="320"/>
        <end position="330"/>
    </location>
</feature>
<feature type="compositionally biased region" description="Acidic residues" evidence="1">
    <location>
        <begin position="392"/>
        <end position="427"/>
    </location>
</feature>
<feature type="compositionally biased region" description="Polar residues" evidence="1">
    <location>
        <begin position="494"/>
        <end position="505"/>
    </location>
</feature>
<gene>
    <name evidence="2" type="ORF">NW768_011490</name>
</gene>
<organism evidence="2 3">
    <name type="scientific">Fusarium equiseti</name>
    <name type="common">Fusarium scirpi</name>
    <dbReference type="NCBI Taxonomy" id="61235"/>
    <lineage>
        <taxon>Eukaryota</taxon>
        <taxon>Fungi</taxon>
        <taxon>Dikarya</taxon>
        <taxon>Ascomycota</taxon>
        <taxon>Pezizomycotina</taxon>
        <taxon>Sordariomycetes</taxon>
        <taxon>Hypocreomycetidae</taxon>
        <taxon>Hypocreales</taxon>
        <taxon>Nectriaceae</taxon>
        <taxon>Fusarium</taxon>
        <taxon>Fusarium incarnatum-equiseti species complex</taxon>
    </lineage>
</organism>
<accession>A0ABQ8QWP4</accession>
<dbReference type="EMBL" id="JAOQBH010000030">
    <property type="protein sequence ID" value="KAJ4113214.1"/>
    <property type="molecule type" value="Genomic_DNA"/>
</dbReference>
<evidence type="ECO:0000256" key="1">
    <source>
        <dbReference type="SAM" id="MobiDB-lite"/>
    </source>
</evidence>
<feature type="region of interest" description="Disordered" evidence="1">
    <location>
        <begin position="1"/>
        <end position="145"/>
    </location>
</feature>
<feature type="compositionally biased region" description="Basic and acidic residues" evidence="1">
    <location>
        <begin position="462"/>
        <end position="477"/>
    </location>
</feature>
<feature type="compositionally biased region" description="Polar residues" evidence="1">
    <location>
        <begin position="56"/>
        <end position="68"/>
    </location>
</feature>
<dbReference type="Proteomes" id="UP001152024">
    <property type="component" value="Unassembled WGS sequence"/>
</dbReference>
<name>A0ABQ8QWP4_FUSEQ</name>
<evidence type="ECO:0000313" key="3">
    <source>
        <dbReference type="Proteomes" id="UP001152024"/>
    </source>
</evidence>
<feature type="compositionally biased region" description="Basic and acidic residues" evidence="1">
    <location>
        <begin position="360"/>
        <end position="391"/>
    </location>
</feature>
<feature type="compositionally biased region" description="Polar residues" evidence="1">
    <location>
        <begin position="583"/>
        <end position="594"/>
    </location>
</feature>
<feature type="compositionally biased region" description="Basic and acidic residues" evidence="1">
    <location>
        <begin position="506"/>
        <end position="525"/>
    </location>
</feature>